<evidence type="ECO:0000313" key="3">
    <source>
        <dbReference type="EMBL" id="MBM9503242.1"/>
    </source>
</evidence>
<feature type="transmembrane region" description="Helical" evidence="1">
    <location>
        <begin position="65"/>
        <end position="84"/>
    </location>
</feature>
<dbReference type="EMBL" id="JADKYB010000001">
    <property type="protein sequence ID" value="MBM9503242.1"/>
    <property type="molecule type" value="Genomic_DNA"/>
</dbReference>
<organism evidence="3 4">
    <name type="scientific">Actinacidiphila acididurans</name>
    <dbReference type="NCBI Taxonomy" id="2784346"/>
    <lineage>
        <taxon>Bacteria</taxon>
        <taxon>Bacillati</taxon>
        <taxon>Actinomycetota</taxon>
        <taxon>Actinomycetes</taxon>
        <taxon>Kitasatosporales</taxon>
        <taxon>Streptomycetaceae</taxon>
        <taxon>Actinacidiphila</taxon>
    </lineage>
</organism>
<evidence type="ECO:0000259" key="2">
    <source>
        <dbReference type="Pfam" id="PF03779"/>
    </source>
</evidence>
<name>A0ABS2TK86_9ACTN</name>
<protein>
    <submittedName>
        <fullName evidence="3">SPW repeat protein</fullName>
    </submittedName>
</protein>
<proteinExistence type="predicted"/>
<gene>
    <name evidence="3" type="ORF">ITX44_01605</name>
</gene>
<comment type="caution">
    <text evidence="3">The sequence shown here is derived from an EMBL/GenBank/DDBJ whole genome shotgun (WGS) entry which is preliminary data.</text>
</comment>
<evidence type="ECO:0000256" key="1">
    <source>
        <dbReference type="SAM" id="Phobius"/>
    </source>
</evidence>
<keyword evidence="1" id="KW-0472">Membrane</keyword>
<feature type="domain" description="SPW repeat-containing integral membrane" evidence="2">
    <location>
        <begin position="37"/>
        <end position="135"/>
    </location>
</feature>
<accession>A0ABS2TK86</accession>
<keyword evidence="4" id="KW-1185">Reference proteome</keyword>
<keyword evidence="1" id="KW-1133">Transmembrane helix</keyword>
<dbReference type="Proteomes" id="UP000749040">
    <property type="component" value="Unassembled WGS sequence"/>
</dbReference>
<evidence type="ECO:0000313" key="4">
    <source>
        <dbReference type="Proteomes" id="UP000749040"/>
    </source>
</evidence>
<feature type="transmembrane region" description="Helical" evidence="1">
    <location>
        <begin position="120"/>
        <end position="145"/>
    </location>
</feature>
<feature type="transmembrane region" description="Helical" evidence="1">
    <location>
        <begin position="33"/>
        <end position="53"/>
    </location>
</feature>
<dbReference type="RefSeq" id="WP_205355397.1">
    <property type="nucleotide sequence ID" value="NZ_JADKYB010000001.1"/>
</dbReference>
<dbReference type="InterPro" id="IPR005530">
    <property type="entry name" value="SPW"/>
</dbReference>
<reference evidence="3 4" key="1">
    <citation type="submission" date="2021-01" db="EMBL/GenBank/DDBJ databases">
        <title>Streptomyces acididurans sp. nov., isolated from a peat swamp forest soil.</title>
        <authorList>
            <person name="Chantavorakit T."/>
            <person name="Duangmal K."/>
        </authorList>
    </citation>
    <scope>NUCLEOTIDE SEQUENCE [LARGE SCALE GENOMIC DNA]</scope>
    <source>
        <strain evidence="3 4">KK5PA1</strain>
    </source>
</reference>
<dbReference type="Pfam" id="PF03779">
    <property type="entry name" value="SPW"/>
    <property type="match status" value="1"/>
</dbReference>
<keyword evidence="1" id="KW-0812">Transmembrane</keyword>
<feature type="transmembrane region" description="Helical" evidence="1">
    <location>
        <begin position="91"/>
        <end position="108"/>
    </location>
</feature>
<sequence>MSEYTRQGTDLRGHPDIAELQERYARVAARPQVIAVDGAILLVGLYAAISPWVLHFGAADNDLKFNNLIVGIALAVIGIGLASVPERMHRLAWIAAPLGVWLLISPWAVPPTHHSRAALIWSNCWVGGVAVALGLIAAAMTFMAGRRLVRR</sequence>